<dbReference type="RefSeq" id="WP_052433872.1">
    <property type="nucleotide sequence ID" value="NZ_CP007026.1"/>
</dbReference>
<evidence type="ECO:0000313" key="4">
    <source>
        <dbReference type="Proteomes" id="UP000030944"/>
    </source>
</evidence>
<reference evidence="3 5" key="4">
    <citation type="submission" date="2018-04" db="EMBL/GenBank/DDBJ databases">
        <title>Transcriptomics of ammonia oxidizing archaea.</title>
        <authorList>
            <person name="Carini P."/>
        </authorList>
    </citation>
    <scope>NUCLEOTIDE SEQUENCE [LARGE SCALE GENOMIC DNA]</scope>
    <source>
        <strain evidence="3 5">U25</strain>
    </source>
</reference>
<organism evidence="2 4">
    <name type="scientific">Candidatus Nitrosopelagicus brevis</name>
    <dbReference type="NCBI Taxonomy" id="1410606"/>
    <lineage>
        <taxon>Archaea</taxon>
        <taxon>Nitrososphaerota</taxon>
    </lineage>
</organism>
<dbReference type="Proteomes" id="UP000030944">
    <property type="component" value="Chromosome"/>
</dbReference>
<evidence type="ECO:0000313" key="5">
    <source>
        <dbReference type="Proteomes" id="UP000241022"/>
    </source>
</evidence>
<dbReference type="OrthoDB" id="7921at2157"/>
<dbReference type="GeneID" id="25399664"/>
<dbReference type="KEGG" id="nbv:T478_0681"/>
<dbReference type="EMBL" id="LXWN01000001">
    <property type="protein sequence ID" value="PTL87940.1"/>
    <property type="molecule type" value="Genomic_DNA"/>
</dbReference>
<dbReference type="Gene3D" id="2.120.10.10">
    <property type="match status" value="2"/>
</dbReference>
<dbReference type="Proteomes" id="UP000241022">
    <property type="component" value="Unassembled WGS sequence"/>
</dbReference>
<evidence type="ECO:0000259" key="1">
    <source>
        <dbReference type="Pfam" id="PF13088"/>
    </source>
</evidence>
<sequence>MQIRKYVILGLFAAILLYVPSSGYANAESVPNWVKTNAGWWASGDIDQQSFIQGIEYLVNQGIISVPVQKVSGEKSETVPDWIKNTAGWWAEDAISDAEFVRAVEFLVAENIISVQVDALNEIKMPTSIGKTITLAKSPEGTNFEEREMDYYDEDKYKFAKKHGDGMAYPGVVIDGDRSAVHVTYADTVNGETNILFTSTYDGGNTWTDPTIVNEPGKASRPHMAGGAMLQVGPDGEIYALYGHSIKNQKVMDEGFGHGYTYTILARSDDGGKTWPMHTLIGDPNTHYHDAANGMMHSKTFESFSIRDDGRVYVAWLDSRGQQNGGYTTGQVRMQYSDTNGESFSKSVIVKNKVCPCCATDICSKTTGETFVQYRNIVGNYGEPNYRDIVVSKSDDHGAVWNPPELVGDDGYETNGCAHTVSSMALDSNGYLHAAWYTGGRSNAEGPGLYYAVSKDDAETWSYPLKVWGETFFPPAHIKITVGTDDVPRMAWSDRTVDGGAVYTAAVNPNNGKLTEAQKVGVGDNAWISSVGGVTAMTWNSSSVWVDEDKLDEDGVFEDWKDGQYSGGNVKDKQTKGEIFVKIWDDRL</sequence>
<keyword evidence="5" id="KW-1185">Reference proteome</keyword>
<reference evidence="3" key="2">
    <citation type="submission" date="2016-05" db="EMBL/GenBank/DDBJ databases">
        <authorList>
            <person name="Lavstsen T."/>
            <person name="Jespersen J.S."/>
        </authorList>
    </citation>
    <scope>NUCLEOTIDE SEQUENCE [LARGE SCALE GENOMIC DNA]</scope>
    <source>
        <strain evidence="3">U25</strain>
    </source>
</reference>
<dbReference type="SUPFAM" id="SSF50939">
    <property type="entry name" value="Sialidases"/>
    <property type="match status" value="1"/>
</dbReference>
<dbReference type="STRING" id="1410606.T478_0681"/>
<dbReference type="EMBL" id="CP007026">
    <property type="protein sequence ID" value="AJA92816.1"/>
    <property type="molecule type" value="Genomic_DNA"/>
</dbReference>
<proteinExistence type="predicted"/>
<evidence type="ECO:0000313" key="2">
    <source>
        <dbReference type="EMBL" id="AJA92816.1"/>
    </source>
</evidence>
<reference evidence="2 4" key="1">
    <citation type="journal article" date="2015" name="Proc. Natl. Acad. Sci. U.S.A.">
        <title>Genomic and proteomic characterization of "Candidatus Nitrosopelagicus brevis": An ammonia-oxidizing archaeon from the open ocean.</title>
        <authorList>
            <person name="Santoro A.E."/>
            <person name="Dupont C.L."/>
            <person name="Richter R.A."/>
            <person name="Craig M.T."/>
            <person name="Carini P."/>
            <person name="McIlvin M.R."/>
            <person name="Yang Y."/>
            <person name="Orsi W.D."/>
            <person name="Moran D.M."/>
            <person name="Saito M.A."/>
        </authorList>
    </citation>
    <scope>NUCLEOTIDE SEQUENCE [LARGE SCALE GENOMIC DNA]</scope>
    <source>
        <strain evidence="2">CN25</strain>
        <strain evidence="4">V2</strain>
    </source>
</reference>
<dbReference type="HOGENOM" id="CLU_524412_0_0_2"/>
<dbReference type="InterPro" id="IPR011040">
    <property type="entry name" value="Sialidase"/>
</dbReference>
<feature type="domain" description="Sialidase" evidence="1">
    <location>
        <begin position="191"/>
        <end position="407"/>
    </location>
</feature>
<accession>A0A0A7V3N4</accession>
<reference evidence="5" key="3">
    <citation type="submission" date="2016-05" db="EMBL/GenBank/DDBJ databases">
        <authorList>
            <person name="Dupont C."/>
            <person name="Santoro A."/>
        </authorList>
    </citation>
    <scope>NUCLEOTIDE SEQUENCE [LARGE SCALE GENOMIC DNA]</scope>
    <source>
        <strain evidence="5">U25</strain>
    </source>
</reference>
<dbReference type="AlphaFoldDB" id="A0A0A7V3N4"/>
<dbReference type="Pfam" id="PF13088">
    <property type="entry name" value="BNR_2"/>
    <property type="match status" value="1"/>
</dbReference>
<evidence type="ECO:0000313" key="3">
    <source>
        <dbReference type="EMBL" id="PTL87940.1"/>
    </source>
</evidence>
<dbReference type="CDD" id="cd15482">
    <property type="entry name" value="Sialidase_non-viral"/>
    <property type="match status" value="1"/>
</dbReference>
<name>A0A0A7V3N4_9ARCH</name>
<gene>
    <name evidence="3" type="ORF">A7X95_01280</name>
    <name evidence="2" type="ORF">T478_0681</name>
</gene>
<protein>
    <submittedName>
        <fullName evidence="2">BNR repeat-like domain protein</fullName>
    </submittedName>
</protein>
<dbReference type="InterPro" id="IPR036278">
    <property type="entry name" value="Sialidase_sf"/>
</dbReference>